<name>A0A2T0URI3_9ACTN</name>
<protein>
    <submittedName>
        <fullName evidence="3">SRPBCC family protein</fullName>
    </submittedName>
    <submittedName>
        <fullName evidence="4">Uncharacterized protein YndB with AHSA1/START domain</fullName>
    </submittedName>
</protein>
<dbReference type="RefSeq" id="WP_106362730.1">
    <property type="nucleotide sequence ID" value="NZ_PVTJ01000002.1"/>
</dbReference>
<evidence type="ECO:0000313" key="6">
    <source>
        <dbReference type="Proteomes" id="UP000574690"/>
    </source>
</evidence>
<comment type="similarity">
    <text evidence="1">Belongs to the AHA1 family.</text>
</comment>
<dbReference type="Pfam" id="PF08327">
    <property type="entry name" value="AHSA1"/>
    <property type="match status" value="1"/>
</dbReference>
<dbReference type="Proteomes" id="UP000574690">
    <property type="component" value="Unassembled WGS sequence"/>
</dbReference>
<evidence type="ECO:0000256" key="1">
    <source>
        <dbReference type="ARBA" id="ARBA00006817"/>
    </source>
</evidence>
<evidence type="ECO:0000313" key="5">
    <source>
        <dbReference type="Proteomes" id="UP000238176"/>
    </source>
</evidence>
<dbReference type="Proteomes" id="UP000238176">
    <property type="component" value="Unassembled WGS sequence"/>
</dbReference>
<proteinExistence type="inferred from homology"/>
<dbReference type="CDD" id="cd08899">
    <property type="entry name" value="SRPBCC_CalC_Aha1-like_6"/>
    <property type="match status" value="1"/>
</dbReference>
<reference evidence="4 5" key="1">
    <citation type="submission" date="2018-03" db="EMBL/GenBank/DDBJ databases">
        <title>Genomic Encyclopedia of Type Strains, Phase III (KMG-III): the genomes of soil and plant-associated and newly described type strains.</title>
        <authorList>
            <person name="Whitman W."/>
        </authorList>
    </citation>
    <scope>NUCLEOTIDE SEQUENCE [LARGE SCALE GENOMIC DNA]</scope>
    <source>
        <strain evidence="4 5">CGMCC 4.7067</strain>
    </source>
</reference>
<evidence type="ECO:0000313" key="3">
    <source>
        <dbReference type="EMBL" id="NUQ88436.1"/>
    </source>
</evidence>
<evidence type="ECO:0000259" key="2">
    <source>
        <dbReference type="Pfam" id="PF08327"/>
    </source>
</evidence>
<dbReference type="InterPro" id="IPR013538">
    <property type="entry name" value="ASHA1/2-like_C"/>
</dbReference>
<dbReference type="InterPro" id="IPR023393">
    <property type="entry name" value="START-like_dom_sf"/>
</dbReference>
<reference evidence="3 6" key="2">
    <citation type="submission" date="2020-05" db="EMBL/GenBank/DDBJ databases">
        <title>DNA-SIP metagenomic assembled genomes.</title>
        <authorList>
            <person name="Yu J."/>
        </authorList>
    </citation>
    <scope>NUCLEOTIDE SEQUENCE [LARGE SCALE GENOMIC DNA]</scope>
    <source>
        <strain evidence="3">Bin5.27</strain>
    </source>
</reference>
<dbReference type="SUPFAM" id="SSF55961">
    <property type="entry name" value="Bet v1-like"/>
    <property type="match status" value="1"/>
</dbReference>
<comment type="caution">
    <text evidence="4">The sequence shown here is derived from an EMBL/GenBank/DDBJ whole genome shotgun (WGS) entry which is preliminary data.</text>
</comment>
<dbReference type="EMBL" id="JABFXE010000350">
    <property type="protein sequence ID" value="NUQ88436.1"/>
    <property type="molecule type" value="Genomic_DNA"/>
</dbReference>
<evidence type="ECO:0000313" key="4">
    <source>
        <dbReference type="EMBL" id="PRY60516.1"/>
    </source>
</evidence>
<dbReference type="Gene3D" id="3.30.530.20">
    <property type="match status" value="1"/>
</dbReference>
<dbReference type="EMBL" id="PVTJ01000002">
    <property type="protein sequence ID" value="PRY60516.1"/>
    <property type="molecule type" value="Genomic_DNA"/>
</dbReference>
<dbReference type="AlphaFoldDB" id="A0A2T0URI3"/>
<dbReference type="OrthoDB" id="8117292at2"/>
<accession>A0A2T0URI3</accession>
<gene>
    <name evidence="4" type="ORF">B0I28_102120</name>
    <name evidence="3" type="ORF">HOQ43_08240</name>
</gene>
<sequence length="215" mass="22929">MFDAVDPIAAVEAVAREVRTGERDGKPTRLVVARRTYRADRADVWDAVTSPDRIPRWFLPLSGDLREGGRYQLEGNAGGLIERCDAPASLAVTWEFMGGVSWLEVHLSEAADGTVLELVHEALVDPEFWGQFGPGAVGIGWDSALFGLDLHLAGGEDVDQAEAEKWAVSPVGVRFSTIAGESWGEAAIADGDAPQAAKAAAANAIKFFTVPPEEA</sequence>
<keyword evidence="5" id="KW-1185">Reference proteome</keyword>
<organism evidence="4 5">
    <name type="scientific">Glycomyces artemisiae</name>
    <dbReference type="NCBI Taxonomy" id="1076443"/>
    <lineage>
        <taxon>Bacteria</taxon>
        <taxon>Bacillati</taxon>
        <taxon>Actinomycetota</taxon>
        <taxon>Actinomycetes</taxon>
        <taxon>Glycomycetales</taxon>
        <taxon>Glycomycetaceae</taxon>
        <taxon>Glycomyces</taxon>
    </lineage>
</organism>
<feature type="domain" description="Activator of Hsp90 ATPase homologue 1/2-like C-terminal" evidence="2">
    <location>
        <begin position="39"/>
        <end position="144"/>
    </location>
</feature>